<protein>
    <recommendedName>
        <fullName evidence="4">Intracellular septation protein A</fullName>
    </recommendedName>
</protein>
<dbReference type="EMBL" id="BNJF01000003">
    <property type="protein sequence ID" value="GHO48071.1"/>
    <property type="molecule type" value="Genomic_DNA"/>
</dbReference>
<gene>
    <name evidence="2" type="ORF">KSX_62340</name>
</gene>
<organism evidence="2 3">
    <name type="scientific">Ktedonospora formicarum</name>
    <dbReference type="NCBI Taxonomy" id="2778364"/>
    <lineage>
        <taxon>Bacteria</taxon>
        <taxon>Bacillati</taxon>
        <taxon>Chloroflexota</taxon>
        <taxon>Ktedonobacteria</taxon>
        <taxon>Ktedonobacterales</taxon>
        <taxon>Ktedonobacteraceae</taxon>
        <taxon>Ktedonospora</taxon>
    </lineage>
</organism>
<dbReference type="NCBIfam" id="NF041646">
    <property type="entry name" value="VC0807_fam"/>
    <property type="match status" value="1"/>
</dbReference>
<keyword evidence="1" id="KW-1133">Transmembrane helix</keyword>
<feature type="transmembrane region" description="Helical" evidence="1">
    <location>
        <begin position="131"/>
        <end position="154"/>
    </location>
</feature>
<reference evidence="2" key="1">
    <citation type="submission" date="2020-10" db="EMBL/GenBank/DDBJ databases">
        <title>Taxonomic study of unclassified bacteria belonging to the class Ktedonobacteria.</title>
        <authorList>
            <person name="Yabe S."/>
            <person name="Wang C.M."/>
            <person name="Zheng Y."/>
            <person name="Sakai Y."/>
            <person name="Cavaletti L."/>
            <person name="Monciardini P."/>
            <person name="Donadio S."/>
        </authorList>
    </citation>
    <scope>NUCLEOTIDE SEQUENCE</scope>
    <source>
        <strain evidence="2">SOSP1-1</strain>
    </source>
</reference>
<feature type="transmembrane region" description="Helical" evidence="1">
    <location>
        <begin position="160"/>
        <end position="182"/>
    </location>
</feature>
<sequence length="193" mass="21078">MVDTALPIGLYFALRFMGLNDLVAFAIPAAIPILRVALWWIWKRRIEWIAAFASLGFALGLLGTWLLNGNPVFLKAHGVLLTGPLGLTLLVSSMIGRPLLFSILRLIRPEQWVNAQTHQAVASNPLTRRKVTMLTVGTGLLLTAHALVELILALTLSTDTFLLVSKVAGLSIIILGIALLSWMRGTGSRRQHV</sequence>
<keyword evidence="1" id="KW-0472">Membrane</keyword>
<evidence type="ECO:0000313" key="3">
    <source>
        <dbReference type="Proteomes" id="UP000612362"/>
    </source>
</evidence>
<feature type="transmembrane region" description="Helical" evidence="1">
    <location>
        <begin position="48"/>
        <end position="67"/>
    </location>
</feature>
<evidence type="ECO:0008006" key="4">
    <source>
        <dbReference type="Google" id="ProtNLM"/>
    </source>
</evidence>
<comment type="caution">
    <text evidence="2">The sequence shown here is derived from an EMBL/GenBank/DDBJ whole genome shotgun (WGS) entry which is preliminary data.</text>
</comment>
<feature type="transmembrane region" description="Helical" evidence="1">
    <location>
        <begin position="79"/>
        <end position="100"/>
    </location>
</feature>
<feature type="transmembrane region" description="Helical" evidence="1">
    <location>
        <begin position="22"/>
        <end position="41"/>
    </location>
</feature>
<keyword evidence="1" id="KW-0812">Transmembrane</keyword>
<dbReference type="Proteomes" id="UP000612362">
    <property type="component" value="Unassembled WGS sequence"/>
</dbReference>
<keyword evidence="3" id="KW-1185">Reference proteome</keyword>
<evidence type="ECO:0000256" key="1">
    <source>
        <dbReference type="SAM" id="Phobius"/>
    </source>
</evidence>
<name>A0A8J3MVL9_9CHLR</name>
<proteinExistence type="predicted"/>
<dbReference type="AlphaFoldDB" id="A0A8J3MVL9"/>
<dbReference type="RefSeq" id="WP_220197283.1">
    <property type="nucleotide sequence ID" value="NZ_BNJF01000003.1"/>
</dbReference>
<accession>A0A8J3MVL9</accession>
<evidence type="ECO:0000313" key="2">
    <source>
        <dbReference type="EMBL" id="GHO48071.1"/>
    </source>
</evidence>